<evidence type="ECO:0000313" key="7">
    <source>
        <dbReference type="EMBL" id="MBK1644856.1"/>
    </source>
</evidence>
<dbReference type="Proteomes" id="UP001138802">
    <property type="component" value="Unassembled WGS sequence"/>
</dbReference>
<feature type="transmembrane region" description="Helical" evidence="5">
    <location>
        <begin position="181"/>
        <end position="202"/>
    </location>
</feature>
<keyword evidence="2 5" id="KW-0812">Transmembrane</keyword>
<organism evidence="7 8">
    <name type="scientific">Thiocapsa imhoffii</name>
    <dbReference type="NCBI Taxonomy" id="382777"/>
    <lineage>
        <taxon>Bacteria</taxon>
        <taxon>Pseudomonadati</taxon>
        <taxon>Pseudomonadota</taxon>
        <taxon>Gammaproteobacteria</taxon>
        <taxon>Chromatiales</taxon>
        <taxon>Chromatiaceae</taxon>
        <taxon>Thiocapsa</taxon>
    </lineage>
</organism>
<dbReference type="Pfam" id="PF04932">
    <property type="entry name" value="Wzy_C"/>
    <property type="match status" value="1"/>
</dbReference>
<dbReference type="PANTHER" id="PTHR37422">
    <property type="entry name" value="TEICHURONIC ACID BIOSYNTHESIS PROTEIN TUAE"/>
    <property type="match status" value="1"/>
</dbReference>
<feature type="transmembrane region" description="Helical" evidence="5">
    <location>
        <begin position="53"/>
        <end position="69"/>
    </location>
</feature>
<feature type="transmembrane region" description="Helical" evidence="5">
    <location>
        <begin position="132"/>
        <end position="153"/>
    </location>
</feature>
<dbReference type="RefSeq" id="WP_200387668.1">
    <property type="nucleotide sequence ID" value="NZ_NRSD01000008.1"/>
</dbReference>
<dbReference type="GO" id="GO:0016020">
    <property type="term" value="C:membrane"/>
    <property type="evidence" value="ECO:0007669"/>
    <property type="project" value="UniProtKB-SubCell"/>
</dbReference>
<evidence type="ECO:0000256" key="3">
    <source>
        <dbReference type="ARBA" id="ARBA00022989"/>
    </source>
</evidence>
<name>A0A9X1B9A9_9GAMM</name>
<feature type="domain" description="O-antigen ligase-related" evidence="6">
    <location>
        <begin position="220"/>
        <end position="364"/>
    </location>
</feature>
<evidence type="ECO:0000256" key="5">
    <source>
        <dbReference type="SAM" id="Phobius"/>
    </source>
</evidence>
<sequence>MELTSEHWFQLNLAAALAVLAFIAVYTAPIKWVVLALIIILPFQIISSRYGSFNIYLIYLVSFVFIIRGQLREFPLIYYVFFIALAYFISFSFVLPVTRGDHLLYLFFIGSNFLIFYISYNYFKYKSNEKDFFLIFMVLTGLILLYSLAQLIVGMDPNSPLFGEKFGLRPPREDGRLTGPFSAVGLTAEYMVIAIFTLSYILVTTKPNLRLRFLIWSMIMASFAAMIATANRGAIITLVICGIFYLLIFRKELGTRGILQAVVGIPFAFALASAIVINFTDFNRLFDRLSETEVEEGIPDTRSVVWPLTWERIQLSPIVGNGPQWKLSEETYQKRGVLKQIPMPHNLYLYIVGTIGVIGLIAYLFFWMRMMYFFYQGAFSQFSENNNGSIPKLALILMAVFFIDQMKVEFLRSETTEFQHVMFMLWGALLALSSKSTLRSLSTADHN</sequence>
<keyword evidence="3 5" id="KW-1133">Transmembrane helix</keyword>
<dbReference type="EMBL" id="NRSD01000008">
    <property type="protein sequence ID" value="MBK1644856.1"/>
    <property type="molecule type" value="Genomic_DNA"/>
</dbReference>
<feature type="transmembrane region" description="Helical" evidence="5">
    <location>
        <begin position="261"/>
        <end position="280"/>
    </location>
</feature>
<feature type="transmembrane region" description="Helical" evidence="5">
    <location>
        <begin position="233"/>
        <end position="249"/>
    </location>
</feature>
<feature type="transmembrane region" description="Helical" evidence="5">
    <location>
        <begin position="76"/>
        <end position="97"/>
    </location>
</feature>
<accession>A0A9X1B9A9</accession>
<feature type="transmembrane region" description="Helical" evidence="5">
    <location>
        <begin position="347"/>
        <end position="368"/>
    </location>
</feature>
<reference evidence="7 8" key="1">
    <citation type="journal article" date="2020" name="Microorganisms">
        <title>Osmotic Adaptation and Compatible Solute Biosynthesis of Phototrophic Bacteria as Revealed from Genome Analyses.</title>
        <authorList>
            <person name="Imhoff J.F."/>
            <person name="Rahn T."/>
            <person name="Kunzel S."/>
            <person name="Keller A."/>
            <person name="Neulinger S.C."/>
        </authorList>
    </citation>
    <scope>NUCLEOTIDE SEQUENCE [LARGE SCALE GENOMIC DNA]</scope>
    <source>
        <strain evidence="7 8">DSM 21303</strain>
    </source>
</reference>
<dbReference type="InterPro" id="IPR007016">
    <property type="entry name" value="O-antigen_ligase-rel_domated"/>
</dbReference>
<evidence type="ECO:0000256" key="1">
    <source>
        <dbReference type="ARBA" id="ARBA00004141"/>
    </source>
</evidence>
<evidence type="ECO:0000259" key="6">
    <source>
        <dbReference type="Pfam" id="PF04932"/>
    </source>
</evidence>
<dbReference type="InterPro" id="IPR051533">
    <property type="entry name" value="WaaL-like"/>
</dbReference>
<dbReference type="AlphaFoldDB" id="A0A9X1B9A9"/>
<evidence type="ECO:0000256" key="2">
    <source>
        <dbReference type="ARBA" id="ARBA00022692"/>
    </source>
</evidence>
<feature type="transmembrane region" description="Helical" evidence="5">
    <location>
        <begin position="12"/>
        <end position="41"/>
    </location>
</feature>
<comment type="subcellular location">
    <subcellularLocation>
        <location evidence="1">Membrane</location>
        <topology evidence="1">Multi-pass membrane protein</topology>
    </subcellularLocation>
</comment>
<proteinExistence type="predicted"/>
<keyword evidence="8" id="KW-1185">Reference proteome</keyword>
<feature type="transmembrane region" description="Helical" evidence="5">
    <location>
        <begin position="209"/>
        <end position="227"/>
    </location>
</feature>
<gene>
    <name evidence="7" type="ORF">CKO25_09380</name>
</gene>
<comment type="caution">
    <text evidence="7">The sequence shown here is derived from an EMBL/GenBank/DDBJ whole genome shotgun (WGS) entry which is preliminary data.</text>
</comment>
<evidence type="ECO:0000256" key="4">
    <source>
        <dbReference type="ARBA" id="ARBA00023136"/>
    </source>
</evidence>
<protein>
    <recommendedName>
        <fullName evidence="6">O-antigen ligase-related domain-containing protein</fullName>
    </recommendedName>
</protein>
<feature type="transmembrane region" description="Helical" evidence="5">
    <location>
        <begin position="103"/>
        <end position="120"/>
    </location>
</feature>
<dbReference type="PANTHER" id="PTHR37422:SF13">
    <property type="entry name" value="LIPOPOLYSACCHARIDE BIOSYNTHESIS PROTEIN PA4999-RELATED"/>
    <property type="match status" value="1"/>
</dbReference>
<evidence type="ECO:0000313" key="8">
    <source>
        <dbReference type="Proteomes" id="UP001138802"/>
    </source>
</evidence>
<keyword evidence="4 5" id="KW-0472">Membrane</keyword>